<sequence length="168" mass="17404">MQAAWRMVGGLACAAIVTACGGGGESGSGSTAATATLSPMAQVGKAIFFDPALSASGKQSCASCHDPARAFTDPNNLAVSIGGPNSDLPGLRNAPSLNYASFTPSLSAFLWARRLKRRYPRACVNRSPNRIANWFMADFQSKAARTDLASTLRNASQSSLMAASSLGK</sequence>
<dbReference type="InterPro" id="IPR009056">
    <property type="entry name" value="Cyt_c-like_dom"/>
</dbReference>
<dbReference type="SUPFAM" id="SSF46626">
    <property type="entry name" value="Cytochrome c"/>
    <property type="match status" value="1"/>
</dbReference>
<dbReference type="AlphaFoldDB" id="A0A1U9VGV3"/>
<organism evidence="6 7">
    <name type="scientific">blood disease bacterium A2-HR MARDI</name>
    <dbReference type="NCBI Taxonomy" id="1944648"/>
    <lineage>
        <taxon>Bacteria</taxon>
        <taxon>Pseudomonadati</taxon>
        <taxon>Pseudomonadota</taxon>
        <taxon>Betaproteobacteria</taxon>
        <taxon>Burkholderiales</taxon>
        <taxon>Burkholderiaceae</taxon>
        <taxon>Ralstonia</taxon>
        <taxon>Ralstonia solanacearum species complex</taxon>
    </lineage>
</organism>
<dbReference type="PROSITE" id="PS51007">
    <property type="entry name" value="CYTC"/>
    <property type="match status" value="1"/>
</dbReference>
<evidence type="ECO:0000313" key="6">
    <source>
        <dbReference type="EMBL" id="AQW29806.1"/>
    </source>
</evidence>
<evidence type="ECO:0000256" key="3">
    <source>
        <dbReference type="ARBA" id="ARBA00023004"/>
    </source>
</evidence>
<evidence type="ECO:0000256" key="2">
    <source>
        <dbReference type="ARBA" id="ARBA00022723"/>
    </source>
</evidence>
<keyword evidence="1 4" id="KW-0349">Heme</keyword>
<dbReference type="Proteomes" id="UP000189628">
    <property type="component" value="Chromosome"/>
</dbReference>
<evidence type="ECO:0000313" key="7">
    <source>
        <dbReference type="Proteomes" id="UP000189628"/>
    </source>
</evidence>
<proteinExistence type="predicted"/>
<feature type="domain" description="Cytochrome c" evidence="5">
    <location>
        <begin position="39"/>
        <end position="156"/>
    </location>
</feature>
<protein>
    <recommendedName>
        <fullName evidence="5">Cytochrome c domain-containing protein</fullName>
    </recommendedName>
</protein>
<keyword evidence="3 4" id="KW-0408">Iron</keyword>
<dbReference type="EMBL" id="CP019911">
    <property type="protein sequence ID" value="AQW29806.1"/>
    <property type="molecule type" value="Genomic_DNA"/>
</dbReference>
<dbReference type="GO" id="GO:0020037">
    <property type="term" value="F:heme binding"/>
    <property type="evidence" value="ECO:0007669"/>
    <property type="project" value="InterPro"/>
</dbReference>
<dbReference type="GO" id="GO:0016491">
    <property type="term" value="F:oxidoreductase activity"/>
    <property type="evidence" value="ECO:0007669"/>
    <property type="project" value="InterPro"/>
</dbReference>
<dbReference type="Gene3D" id="1.10.760.10">
    <property type="entry name" value="Cytochrome c-like domain"/>
    <property type="match status" value="1"/>
</dbReference>
<evidence type="ECO:0000259" key="5">
    <source>
        <dbReference type="PROSITE" id="PS51007"/>
    </source>
</evidence>
<dbReference type="Pfam" id="PF03150">
    <property type="entry name" value="CCP_MauG"/>
    <property type="match status" value="1"/>
</dbReference>
<evidence type="ECO:0000256" key="4">
    <source>
        <dbReference type="PROSITE-ProRule" id="PRU00433"/>
    </source>
</evidence>
<evidence type="ECO:0000256" key="1">
    <source>
        <dbReference type="ARBA" id="ARBA00022617"/>
    </source>
</evidence>
<dbReference type="InterPro" id="IPR036909">
    <property type="entry name" value="Cyt_c-like_dom_sf"/>
</dbReference>
<accession>A0A1U9VGV3</accession>
<gene>
    <name evidence="6" type="ORF">B0B51_07280</name>
</gene>
<reference evidence="6 7" key="1">
    <citation type="submission" date="2017-02" db="EMBL/GenBank/DDBJ databases">
        <title>Blood Disease Bacterium A2-HR MARDI.</title>
        <authorList>
            <person name="Badrun R."/>
            <person name="Abu Bakar N."/>
            <person name="Laboh R."/>
        </authorList>
    </citation>
    <scope>NUCLEOTIDE SEQUENCE [LARGE SCALE GENOMIC DNA]</scope>
    <source>
        <strain evidence="6 7">A2-HR MARDI</strain>
    </source>
</reference>
<dbReference type="GO" id="GO:0009055">
    <property type="term" value="F:electron transfer activity"/>
    <property type="evidence" value="ECO:0007669"/>
    <property type="project" value="InterPro"/>
</dbReference>
<name>A0A1U9VGV3_9RALS</name>
<dbReference type="PROSITE" id="PS51257">
    <property type="entry name" value="PROKAR_LIPOPROTEIN"/>
    <property type="match status" value="1"/>
</dbReference>
<dbReference type="GO" id="GO:0046872">
    <property type="term" value="F:metal ion binding"/>
    <property type="evidence" value="ECO:0007669"/>
    <property type="project" value="UniProtKB-KW"/>
</dbReference>
<keyword evidence="2 4" id="KW-0479">Metal-binding</keyword>
<dbReference type="InterPro" id="IPR004852">
    <property type="entry name" value="Di-haem_cyt_c_peroxidsae"/>
</dbReference>